<dbReference type="PANTHER" id="PTHR23290">
    <property type="entry name" value="RRNA N6-ADENOSINE-METHYLTRANSFERASE METTL5"/>
    <property type="match status" value="1"/>
</dbReference>
<evidence type="ECO:0000256" key="1">
    <source>
        <dbReference type="SAM" id="MobiDB-lite"/>
    </source>
</evidence>
<dbReference type="EMBL" id="BNCQ01000015">
    <property type="protein sequence ID" value="GIM04212.1"/>
    <property type="molecule type" value="Genomic_DNA"/>
</dbReference>
<comment type="caution">
    <text evidence="2">The sequence shown here is derived from an EMBL/GenBank/DDBJ whole genome shotgun (WGS) entry which is preliminary data.</text>
</comment>
<dbReference type="InterPro" id="IPR029063">
    <property type="entry name" value="SAM-dependent_MTases_sf"/>
</dbReference>
<dbReference type="GO" id="GO:0003676">
    <property type="term" value="F:nucleic acid binding"/>
    <property type="evidence" value="ECO:0007669"/>
    <property type="project" value="InterPro"/>
</dbReference>
<sequence>MSINALTRCYQSAPRCWEAVMWWRWTSIQMPWRWRRIMWRSLKTRCRCVPLPKGGLHLVEREVRRAGRAPRIDFILADVRHLSHQLPRLRADVVIMNPPFGTKLKGADMAFLRAAFSVATTSVYSLHKSSTREFIAKTAKRDLGASSAEVLAMLRYDLPPTMKFHRQKSVDIEVDLWRFQVGEAAASRRNADTEVYSTAPAATPLASQVTRGSAVGGRHKTRGMGGRRHHHYDAGPYGGRQGGRSGREEREGEVEGTSDEEGEDEEEGPREEGEEQ</sequence>
<reference evidence="2" key="1">
    <citation type="journal article" date="2021" name="Proc. Natl. Acad. Sci. U.S.A.">
        <title>Three genomes in the algal genus Volvox reveal the fate of a haploid sex-determining region after a transition to homothallism.</title>
        <authorList>
            <person name="Yamamoto K."/>
            <person name="Hamaji T."/>
            <person name="Kawai-Toyooka H."/>
            <person name="Matsuzaki R."/>
            <person name="Takahashi F."/>
            <person name="Nishimura Y."/>
            <person name="Kawachi M."/>
            <person name="Noguchi H."/>
            <person name="Minakuchi Y."/>
            <person name="Umen J.G."/>
            <person name="Toyoda A."/>
            <person name="Nozaki H."/>
        </authorList>
    </citation>
    <scope>NUCLEOTIDE SEQUENCE</scope>
    <source>
        <strain evidence="2">NIES-3785</strain>
    </source>
</reference>
<dbReference type="AlphaFoldDB" id="A0A8J4GC10"/>
<feature type="compositionally biased region" description="Acidic residues" evidence="1">
    <location>
        <begin position="251"/>
        <end position="276"/>
    </location>
</feature>
<organism evidence="2 3">
    <name type="scientific">Volvox reticuliferus</name>
    <dbReference type="NCBI Taxonomy" id="1737510"/>
    <lineage>
        <taxon>Eukaryota</taxon>
        <taxon>Viridiplantae</taxon>
        <taxon>Chlorophyta</taxon>
        <taxon>core chlorophytes</taxon>
        <taxon>Chlorophyceae</taxon>
        <taxon>CS clade</taxon>
        <taxon>Chlamydomonadales</taxon>
        <taxon>Volvocaceae</taxon>
        <taxon>Volvox</taxon>
    </lineage>
</organism>
<dbReference type="Gene3D" id="3.40.50.150">
    <property type="entry name" value="Vaccinia Virus protein VP39"/>
    <property type="match status" value="1"/>
</dbReference>
<dbReference type="CDD" id="cd02440">
    <property type="entry name" value="AdoMet_MTases"/>
    <property type="match status" value="1"/>
</dbReference>
<dbReference type="Proteomes" id="UP000722791">
    <property type="component" value="Unassembled WGS sequence"/>
</dbReference>
<dbReference type="InterPro" id="IPR002052">
    <property type="entry name" value="DNA_methylase_N6_adenine_CS"/>
</dbReference>
<evidence type="ECO:0000313" key="3">
    <source>
        <dbReference type="Proteomes" id="UP000722791"/>
    </source>
</evidence>
<dbReference type="PANTHER" id="PTHR23290:SF0">
    <property type="entry name" value="RRNA N6-ADENOSINE-METHYLTRANSFERASE METTL5"/>
    <property type="match status" value="1"/>
</dbReference>
<gene>
    <name evidence="2" type="ORF">Vretimale_8826</name>
</gene>
<dbReference type="PROSITE" id="PS00092">
    <property type="entry name" value="N6_MTASE"/>
    <property type="match status" value="1"/>
</dbReference>
<dbReference type="GO" id="GO:0008988">
    <property type="term" value="F:rRNA (adenine-N6-)-methyltransferase activity"/>
    <property type="evidence" value="ECO:0007669"/>
    <property type="project" value="TreeGrafter"/>
</dbReference>
<feature type="compositionally biased region" description="Basic residues" evidence="1">
    <location>
        <begin position="217"/>
        <end position="231"/>
    </location>
</feature>
<proteinExistence type="predicted"/>
<evidence type="ECO:0000313" key="2">
    <source>
        <dbReference type="EMBL" id="GIM04212.1"/>
    </source>
</evidence>
<name>A0A8J4GC10_9CHLO</name>
<accession>A0A8J4GC10</accession>
<dbReference type="SUPFAM" id="SSF53335">
    <property type="entry name" value="S-adenosyl-L-methionine-dependent methyltransferases"/>
    <property type="match status" value="1"/>
</dbReference>
<feature type="region of interest" description="Disordered" evidence="1">
    <location>
        <begin position="202"/>
        <end position="276"/>
    </location>
</feature>
<protein>
    <submittedName>
        <fullName evidence="2">Uncharacterized protein</fullName>
    </submittedName>
</protein>
<dbReference type="InterPro" id="IPR051720">
    <property type="entry name" value="rRNA_MeTrfase/Polyamine_Synth"/>
</dbReference>